<keyword evidence="2" id="KW-1185">Reference proteome</keyword>
<accession>A0ABN8XML3</accession>
<protein>
    <submittedName>
        <fullName evidence="1">Uncharacterized protein</fullName>
    </submittedName>
</protein>
<gene>
    <name evidence="1" type="ORF">MRATA1EN1_LOCUS30949</name>
</gene>
<proteinExistence type="predicted"/>
<organism evidence="1 2">
    <name type="scientific">Rangifer tarandus platyrhynchus</name>
    <name type="common">Svalbard reindeer</name>
    <dbReference type="NCBI Taxonomy" id="3082113"/>
    <lineage>
        <taxon>Eukaryota</taxon>
        <taxon>Metazoa</taxon>
        <taxon>Chordata</taxon>
        <taxon>Craniata</taxon>
        <taxon>Vertebrata</taxon>
        <taxon>Euteleostomi</taxon>
        <taxon>Mammalia</taxon>
        <taxon>Eutheria</taxon>
        <taxon>Laurasiatheria</taxon>
        <taxon>Artiodactyla</taxon>
        <taxon>Ruminantia</taxon>
        <taxon>Pecora</taxon>
        <taxon>Cervidae</taxon>
        <taxon>Odocoileinae</taxon>
        <taxon>Rangifer</taxon>
    </lineage>
</organism>
<dbReference type="Proteomes" id="UP001176941">
    <property type="component" value="Unassembled WGS sequence"/>
</dbReference>
<reference evidence="1" key="1">
    <citation type="submission" date="2023-04" db="EMBL/GenBank/DDBJ databases">
        <authorList>
            <consortium name="ELIXIR-Norway"/>
        </authorList>
    </citation>
    <scope>NUCLEOTIDE SEQUENCE [LARGE SCALE GENOMIC DNA]</scope>
</reference>
<sequence>STGDSFSSLKQPPQEVVPQRARHAVYGIHYAVAEGSIPSTRSRHRCSSHEQGLKSVSTALQQRSCEQLRCIQLLHLFALRDLSAKPCFSSNSPGAARAGARKTLVSEKRGKGGISSCANYSGIGGSSLNLRLAARYAQDDAGRTRATRQLLGARPQHYTAAERIFAVRTTRRRSEHCQA</sequence>
<comment type="caution">
    <text evidence="1">The sequence shown here is derived from an EMBL/GenBank/DDBJ whole genome shotgun (WGS) entry which is preliminary data.</text>
</comment>
<feature type="non-terminal residue" evidence="1">
    <location>
        <position position="1"/>
    </location>
</feature>
<name>A0ABN8XML3_RANTA</name>
<evidence type="ECO:0000313" key="1">
    <source>
        <dbReference type="EMBL" id="CAI9149331.1"/>
    </source>
</evidence>
<dbReference type="EMBL" id="CATKSN020000240">
    <property type="protein sequence ID" value="CAI9149331.1"/>
    <property type="molecule type" value="Genomic_DNA"/>
</dbReference>
<evidence type="ECO:0000313" key="2">
    <source>
        <dbReference type="Proteomes" id="UP001176941"/>
    </source>
</evidence>